<dbReference type="Gene3D" id="1.20.120.530">
    <property type="entry name" value="GntR ligand-binding domain-like"/>
    <property type="match status" value="1"/>
</dbReference>
<keyword evidence="3" id="KW-0804">Transcription</keyword>
<dbReference type="InterPro" id="IPR036390">
    <property type="entry name" value="WH_DNA-bd_sf"/>
</dbReference>
<dbReference type="PROSITE" id="PS50949">
    <property type="entry name" value="HTH_GNTR"/>
    <property type="match status" value="1"/>
</dbReference>
<dbReference type="Proteomes" id="UP000249915">
    <property type="component" value="Unassembled WGS sequence"/>
</dbReference>
<dbReference type="RefSeq" id="WP_112285730.1">
    <property type="nucleotide sequence ID" value="NZ_MASW01000014.1"/>
</dbReference>
<dbReference type="OrthoDB" id="3567645at2"/>
<name>A0A2V4AGV4_9PSEU</name>
<keyword evidence="5" id="KW-1185">Reference proteome</keyword>
<dbReference type="SUPFAM" id="SSF48008">
    <property type="entry name" value="GntR ligand-binding domain-like"/>
    <property type="match status" value="1"/>
</dbReference>
<dbReference type="GO" id="GO:0003677">
    <property type="term" value="F:DNA binding"/>
    <property type="evidence" value="ECO:0007669"/>
    <property type="project" value="UniProtKB-KW"/>
</dbReference>
<dbReference type="PANTHER" id="PTHR43537">
    <property type="entry name" value="TRANSCRIPTIONAL REGULATOR, GNTR FAMILY"/>
    <property type="match status" value="1"/>
</dbReference>
<dbReference type="SMART" id="SM00895">
    <property type="entry name" value="FCD"/>
    <property type="match status" value="1"/>
</dbReference>
<dbReference type="PANTHER" id="PTHR43537:SF5">
    <property type="entry name" value="UXU OPERON TRANSCRIPTIONAL REGULATOR"/>
    <property type="match status" value="1"/>
</dbReference>
<reference evidence="4 5" key="1">
    <citation type="submission" date="2016-07" db="EMBL/GenBank/DDBJ databases">
        <title>Draft genome sequence of Prauserella muralis DSM 45305, isolated from a mould-covered wall in an indoor environment.</title>
        <authorList>
            <person name="Ruckert C."/>
            <person name="Albersmeier A."/>
            <person name="Jiang C.-L."/>
            <person name="Jiang Y."/>
            <person name="Kalinowski J."/>
            <person name="Schneider O."/>
            <person name="Winkler A."/>
            <person name="Zotchev S.B."/>
        </authorList>
    </citation>
    <scope>NUCLEOTIDE SEQUENCE [LARGE SCALE GENOMIC DNA]</scope>
    <source>
        <strain evidence="4 5">DSM 45305</strain>
    </source>
</reference>
<protein>
    <submittedName>
        <fullName evidence="4">Uncharacterized protein</fullName>
    </submittedName>
</protein>
<evidence type="ECO:0000313" key="4">
    <source>
        <dbReference type="EMBL" id="PXY17439.1"/>
    </source>
</evidence>
<dbReference type="InterPro" id="IPR000524">
    <property type="entry name" value="Tscrpt_reg_HTH_GntR"/>
</dbReference>
<keyword evidence="2" id="KW-0238">DNA-binding</keyword>
<dbReference type="EMBL" id="MASW01000014">
    <property type="protein sequence ID" value="PXY17439.1"/>
    <property type="molecule type" value="Genomic_DNA"/>
</dbReference>
<dbReference type="InterPro" id="IPR036388">
    <property type="entry name" value="WH-like_DNA-bd_sf"/>
</dbReference>
<sequence>MPERTTVPRQTARRMMREALRRELLPGDRLAAEPTLMSYFDVSRASLRETLRVLSFLGAIEVRSGPSGGARIAMPRPGVIGSALAMALQFRNATLRTVLEARAAIEPPVAALAAAHHKDQDLAALTSCLQRLERTAGTVSFQRERDRFHQHLAHAAGNEVLTLLVSALTRICTAIEANHSRATDARLLTEHARIAAAIRARDAAAAQDATTALFGVALADLDEHHPHQLAARVVWPDVDELLDADDAAEERSEMEWTQ</sequence>
<dbReference type="AlphaFoldDB" id="A0A2V4AGV4"/>
<dbReference type="SMART" id="SM00345">
    <property type="entry name" value="HTH_GNTR"/>
    <property type="match status" value="1"/>
</dbReference>
<gene>
    <name evidence="4" type="ORF">BAY60_34730</name>
</gene>
<dbReference type="SUPFAM" id="SSF46785">
    <property type="entry name" value="Winged helix' DNA-binding domain"/>
    <property type="match status" value="1"/>
</dbReference>
<dbReference type="InterPro" id="IPR008920">
    <property type="entry name" value="TF_FadR/GntR_C"/>
</dbReference>
<proteinExistence type="predicted"/>
<accession>A0A2V4AGV4</accession>
<keyword evidence="1" id="KW-0805">Transcription regulation</keyword>
<evidence type="ECO:0000256" key="1">
    <source>
        <dbReference type="ARBA" id="ARBA00023015"/>
    </source>
</evidence>
<dbReference type="GO" id="GO:0003700">
    <property type="term" value="F:DNA-binding transcription factor activity"/>
    <property type="evidence" value="ECO:0007669"/>
    <property type="project" value="InterPro"/>
</dbReference>
<comment type="caution">
    <text evidence="4">The sequence shown here is derived from an EMBL/GenBank/DDBJ whole genome shotgun (WGS) entry which is preliminary data.</text>
</comment>
<evidence type="ECO:0000313" key="5">
    <source>
        <dbReference type="Proteomes" id="UP000249915"/>
    </source>
</evidence>
<evidence type="ECO:0000256" key="2">
    <source>
        <dbReference type="ARBA" id="ARBA00023125"/>
    </source>
</evidence>
<evidence type="ECO:0000256" key="3">
    <source>
        <dbReference type="ARBA" id="ARBA00023163"/>
    </source>
</evidence>
<dbReference type="Gene3D" id="1.10.10.10">
    <property type="entry name" value="Winged helix-like DNA-binding domain superfamily/Winged helix DNA-binding domain"/>
    <property type="match status" value="1"/>
</dbReference>
<organism evidence="4 5">
    <name type="scientific">Prauserella muralis</name>
    <dbReference type="NCBI Taxonomy" id="588067"/>
    <lineage>
        <taxon>Bacteria</taxon>
        <taxon>Bacillati</taxon>
        <taxon>Actinomycetota</taxon>
        <taxon>Actinomycetes</taxon>
        <taxon>Pseudonocardiales</taxon>
        <taxon>Pseudonocardiaceae</taxon>
        <taxon>Prauserella</taxon>
    </lineage>
</organism>
<dbReference type="Pfam" id="PF07729">
    <property type="entry name" value="FCD"/>
    <property type="match status" value="1"/>
</dbReference>
<dbReference type="InterPro" id="IPR011711">
    <property type="entry name" value="GntR_C"/>
</dbReference>